<proteinExistence type="predicted"/>
<evidence type="ECO:0000256" key="1">
    <source>
        <dbReference type="SAM" id="MobiDB-lite"/>
    </source>
</evidence>
<dbReference type="RefSeq" id="WP_418161879.1">
    <property type="nucleotide sequence ID" value="NZ_JBBLZC010000042.1"/>
</dbReference>
<organism evidence="2 3">
    <name type="scientific">Benzoatithermus flavus</name>
    <dbReference type="NCBI Taxonomy" id="3108223"/>
    <lineage>
        <taxon>Bacteria</taxon>
        <taxon>Pseudomonadati</taxon>
        <taxon>Pseudomonadota</taxon>
        <taxon>Alphaproteobacteria</taxon>
        <taxon>Geminicoccales</taxon>
        <taxon>Geminicoccaceae</taxon>
        <taxon>Benzoatithermus</taxon>
    </lineage>
</organism>
<dbReference type="EMBL" id="JBBLZC010000042">
    <property type="protein sequence ID" value="MEK0086035.1"/>
    <property type="molecule type" value="Genomic_DNA"/>
</dbReference>
<protein>
    <submittedName>
        <fullName evidence="2">Uncharacterized protein</fullName>
    </submittedName>
</protein>
<reference evidence="2 3" key="1">
    <citation type="submission" date="2024-01" db="EMBL/GenBank/DDBJ databases">
        <title>Multi-omics insights into the function and evolution of sodium benzoate biodegradation pathways in Benzoatithermus flavus gen. nov., sp. nov. from hot spring.</title>
        <authorList>
            <person name="Hu C.-J."/>
            <person name="Li W.-J."/>
        </authorList>
    </citation>
    <scope>NUCLEOTIDE SEQUENCE [LARGE SCALE GENOMIC DNA]</scope>
    <source>
        <strain evidence="2 3">SYSU G07066</strain>
    </source>
</reference>
<feature type="region of interest" description="Disordered" evidence="1">
    <location>
        <begin position="42"/>
        <end position="80"/>
    </location>
</feature>
<evidence type="ECO:0000313" key="2">
    <source>
        <dbReference type="EMBL" id="MEK0086035.1"/>
    </source>
</evidence>
<keyword evidence="3" id="KW-1185">Reference proteome</keyword>
<evidence type="ECO:0000313" key="3">
    <source>
        <dbReference type="Proteomes" id="UP001375743"/>
    </source>
</evidence>
<sequence length="80" mass="8493">MSPTADQKTSPDGAPIGITGSHALEAVDRAILDPLSGIGGRREVERRSRRAPHARPRLGRTARLRTEAERAGSGARGSRP</sequence>
<comment type="caution">
    <text evidence="2">The sequence shown here is derived from an EMBL/GenBank/DDBJ whole genome shotgun (WGS) entry which is preliminary data.</text>
</comment>
<name>A0ABU8XXV0_9PROT</name>
<dbReference type="Proteomes" id="UP001375743">
    <property type="component" value="Unassembled WGS sequence"/>
</dbReference>
<gene>
    <name evidence="2" type="ORF">U1T56_23000</name>
</gene>
<accession>A0ABU8XXV0</accession>
<feature type="compositionally biased region" description="Basic residues" evidence="1">
    <location>
        <begin position="47"/>
        <end position="63"/>
    </location>
</feature>